<protein>
    <recommendedName>
        <fullName evidence="4">Elongation factor Ts, mitochondrial</fullName>
        <shortName evidence="4">EF-Ts</shortName>
        <shortName evidence="4">EF-TsMt</shortName>
    </recommendedName>
</protein>
<dbReference type="GO" id="GO:0070125">
    <property type="term" value="P:mitochondrial translational elongation"/>
    <property type="evidence" value="ECO:0007669"/>
    <property type="project" value="TreeGrafter"/>
</dbReference>
<dbReference type="FunFam" id="1.10.8.10:FF:000001">
    <property type="entry name" value="Elongation factor Ts"/>
    <property type="match status" value="1"/>
</dbReference>
<comment type="subcellular location">
    <subcellularLocation>
        <location evidence="4">Mitochondrion</location>
    </subcellularLocation>
</comment>
<name>A0A2V0PAK4_9CHLO</name>
<evidence type="ECO:0000259" key="5">
    <source>
        <dbReference type="Pfam" id="PF00889"/>
    </source>
</evidence>
<dbReference type="OrthoDB" id="277235at2759"/>
<dbReference type="InterPro" id="IPR036402">
    <property type="entry name" value="EF-Ts_dimer_sf"/>
</dbReference>
<dbReference type="GO" id="GO:0003746">
    <property type="term" value="F:translation elongation factor activity"/>
    <property type="evidence" value="ECO:0007669"/>
    <property type="project" value="UniProtKB-UniRule"/>
</dbReference>
<evidence type="ECO:0000256" key="2">
    <source>
        <dbReference type="ARBA" id="ARBA00022768"/>
    </source>
</evidence>
<proteinExistence type="inferred from homology"/>
<keyword evidence="7" id="KW-1185">Reference proteome</keyword>
<dbReference type="InterPro" id="IPR001816">
    <property type="entry name" value="Transl_elong_EFTs/EF1B"/>
</dbReference>
<dbReference type="PANTHER" id="PTHR11741">
    <property type="entry name" value="ELONGATION FACTOR TS"/>
    <property type="match status" value="1"/>
</dbReference>
<comment type="caution">
    <text evidence="6">The sequence shown here is derived from an EMBL/GenBank/DDBJ whole genome shotgun (WGS) entry which is preliminary data.</text>
</comment>
<evidence type="ECO:0000256" key="4">
    <source>
        <dbReference type="HAMAP-Rule" id="MF_03135"/>
    </source>
</evidence>
<keyword evidence="3 4" id="KW-0648">Protein biosynthesis</keyword>
<dbReference type="FunCoup" id="A0A2V0PAK4">
    <property type="interactions" value="1896"/>
</dbReference>
<dbReference type="Proteomes" id="UP000247498">
    <property type="component" value="Unassembled WGS sequence"/>
</dbReference>
<gene>
    <name evidence="4" type="primary">EFTS</name>
    <name evidence="6" type="ORF">Rsub_09893</name>
</gene>
<keyword evidence="2 4" id="KW-0251">Elongation factor</keyword>
<comment type="similarity">
    <text evidence="1 4">Belongs to the EF-Ts family.</text>
</comment>
<comment type="function">
    <text evidence="4">Associates with the EF-Tu.GDP complex and induces the exchange of GDP to GTP. It remains bound to the aminoacyl-tRNA.EF-Tu.GTP complex up to the GTP hydrolysis stage on the ribosome.</text>
</comment>
<dbReference type="NCBIfam" id="TIGR00116">
    <property type="entry name" value="tsf"/>
    <property type="match status" value="1"/>
</dbReference>
<feature type="domain" description="Translation elongation factor EFTs/EF1B dimerisation" evidence="5">
    <location>
        <begin position="125"/>
        <end position="388"/>
    </location>
</feature>
<dbReference type="InParanoid" id="A0A2V0PAK4"/>
<dbReference type="AlphaFoldDB" id="A0A2V0PAK4"/>
<keyword evidence="4" id="KW-0496">Mitochondrion</keyword>
<dbReference type="InterPro" id="IPR009060">
    <property type="entry name" value="UBA-like_sf"/>
</dbReference>
<dbReference type="Gene3D" id="1.10.8.10">
    <property type="entry name" value="DNA helicase RuvA subunit, C-terminal domain"/>
    <property type="match status" value="1"/>
</dbReference>
<dbReference type="Pfam" id="PF00889">
    <property type="entry name" value="EF_TS"/>
    <property type="match status" value="1"/>
</dbReference>
<evidence type="ECO:0000313" key="7">
    <source>
        <dbReference type="Proteomes" id="UP000247498"/>
    </source>
</evidence>
<dbReference type="Gene3D" id="1.10.286.20">
    <property type="match status" value="1"/>
</dbReference>
<evidence type="ECO:0000313" key="6">
    <source>
        <dbReference type="EMBL" id="GBF96888.1"/>
    </source>
</evidence>
<dbReference type="SUPFAM" id="SSF46934">
    <property type="entry name" value="UBA-like"/>
    <property type="match status" value="1"/>
</dbReference>
<dbReference type="HAMAP" id="MF_00050">
    <property type="entry name" value="EF_Ts"/>
    <property type="match status" value="1"/>
</dbReference>
<reference evidence="6 7" key="1">
    <citation type="journal article" date="2018" name="Sci. Rep.">
        <title>Raphidocelis subcapitata (=Pseudokirchneriella subcapitata) provides an insight into genome evolution and environmental adaptations in the Sphaeropleales.</title>
        <authorList>
            <person name="Suzuki S."/>
            <person name="Yamaguchi H."/>
            <person name="Nakajima N."/>
            <person name="Kawachi M."/>
        </authorList>
    </citation>
    <scope>NUCLEOTIDE SEQUENCE [LARGE SCALE GENOMIC DNA]</scope>
    <source>
        <strain evidence="6 7">NIES-35</strain>
    </source>
</reference>
<dbReference type="Gene3D" id="3.30.479.20">
    <property type="entry name" value="Elongation factor Ts, dimerisation domain"/>
    <property type="match status" value="2"/>
</dbReference>
<dbReference type="SUPFAM" id="SSF54713">
    <property type="entry name" value="Elongation factor Ts (EF-Ts), dimerisation domain"/>
    <property type="match status" value="1"/>
</dbReference>
<dbReference type="InterPro" id="IPR014039">
    <property type="entry name" value="Transl_elong_EFTs/EF1B_dimer"/>
</dbReference>
<sequence length="414" mass="41075">MQGVAKQCLKQSGSLLRRLAPAAADALRAAAAACDGPAALQQRAGFAAAAAAQPANAMALIRELREKSGAPISDVKACLQSCGWQLDAAYDALRKKGLAAAAKKASRHAADGLVGLALAPRGGGAAVVEVNSETDFVGRSELFRRLVSEAARAALGLAAGGAGGGGGAAAGAPRELDAAALAAARVPSPSGYEAAAAPAAAPDAPLSEACAEVAAKVRENVRLRRGLALDAPPGGVVGGYVHMPVGLGLGRIAAAVALAPPEGQTLQQVDEAAALASEIAMHVAGLRPQYLSASDVPPEVAASERALLTEQAAGSGKAAAVVEKMVQGRLAKWAQEVCLLDQRFILDDSLTVRQLLQQRAAGLLSGGGGGGKGAALRVAGFLRVQTGEGLEPAGGSAKGFAEEVAEMAAGGGRP</sequence>
<accession>A0A2V0PAK4</accession>
<dbReference type="EMBL" id="BDRX01000088">
    <property type="protein sequence ID" value="GBF96888.1"/>
    <property type="molecule type" value="Genomic_DNA"/>
</dbReference>
<dbReference type="PANTHER" id="PTHR11741:SF0">
    <property type="entry name" value="ELONGATION FACTOR TS, MITOCHONDRIAL"/>
    <property type="match status" value="1"/>
</dbReference>
<dbReference type="CDD" id="cd14275">
    <property type="entry name" value="UBA_EF-Ts"/>
    <property type="match status" value="1"/>
</dbReference>
<evidence type="ECO:0000256" key="1">
    <source>
        <dbReference type="ARBA" id="ARBA00005532"/>
    </source>
</evidence>
<dbReference type="GO" id="GO:0005739">
    <property type="term" value="C:mitochondrion"/>
    <property type="evidence" value="ECO:0007669"/>
    <property type="project" value="UniProtKB-SubCell"/>
</dbReference>
<dbReference type="STRING" id="307507.A0A2V0PAK4"/>
<evidence type="ECO:0000256" key="3">
    <source>
        <dbReference type="ARBA" id="ARBA00022917"/>
    </source>
</evidence>
<organism evidence="6 7">
    <name type="scientific">Raphidocelis subcapitata</name>
    <dbReference type="NCBI Taxonomy" id="307507"/>
    <lineage>
        <taxon>Eukaryota</taxon>
        <taxon>Viridiplantae</taxon>
        <taxon>Chlorophyta</taxon>
        <taxon>core chlorophytes</taxon>
        <taxon>Chlorophyceae</taxon>
        <taxon>CS clade</taxon>
        <taxon>Sphaeropleales</taxon>
        <taxon>Selenastraceae</taxon>
        <taxon>Raphidocelis</taxon>
    </lineage>
</organism>